<evidence type="ECO:0000313" key="4">
    <source>
        <dbReference type="Proteomes" id="UP000298416"/>
    </source>
</evidence>
<gene>
    <name evidence="3" type="ORF">SASPL_151093</name>
</gene>
<reference evidence="3" key="2">
    <citation type="submission" date="2020-08" db="EMBL/GenBank/DDBJ databases">
        <title>Plant Genome Project.</title>
        <authorList>
            <person name="Zhang R.-G."/>
        </authorList>
    </citation>
    <scope>NUCLEOTIDE SEQUENCE</scope>
    <source>
        <strain evidence="3">Huo1</strain>
        <tissue evidence="3">Leaf</tissue>
    </source>
</reference>
<reference evidence="3" key="1">
    <citation type="submission" date="2018-01" db="EMBL/GenBank/DDBJ databases">
        <authorList>
            <person name="Mao J.F."/>
        </authorList>
    </citation>
    <scope>NUCLEOTIDE SEQUENCE</scope>
    <source>
        <strain evidence="3">Huo1</strain>
        <tissue evidence="3">Leaf</tissue>
    </source>
</reference>
<dbReference type="InterPro" id="IPR054722">
    <property type="entry name" value="PolX-like_BBD"/>
</dbReference>
<feature type="region of interest" description="Disordered" evidence="1">
    <location>
        <begin position="99"/>
        <end position="127"/>
    </location>
</feature>
<keyword evidence="4" id="KW-1185">Reference proteome</keyword>
<organism evidence="3">
    <name type="scientific">Salvia splendens</name>
    <name type="common">Scarlet sage</name>
    <dbReference type="NCBI Taxonomy" id="180675"/>
    <lineage>
        <taxon>Eukaryota</taxon>
        <taxon>Viridiplantae</taxon>
        <taxon>Streptophyta</taxon>
        <taxon>Embryophyta</taxon>
        <taxon>Tracheophyta</taxon>
        <taxon>Spermatophyta</taxon>
        <taxon>Magnoliopsida</taxon>
        <taxon>eudicotyledons</taxon>
        <taxon>Gunneridae</taxon>
        <taxon>Pentapetalae</taxon>
        <taxon>asterids</taxon>
        <taxon>lamiids</taxon>
        <taxon>Lamiales</taxon>
        <taxon>Lamiaceae</taxon>
        <taxon>Nepetoideae</taxon>
        <taxon>Mentheae</taxon>
        <taxon>Salviinae</taxon>
        <taxon>Salvia</taxon>
        <taxon>Salvia subgen. Calosphace</taxon>
        <taxon>core Calosphace</taxon>
    </lineage>
</organism>
<dbReference type="EMBL" id="PNBA02000020">
    <property type="protein sequence ID" value="KAG6389621.1"/>
    <property type="molecule type" value="Genomic_DNA"/>
</dbReference>
<evidence type="ECO:0000313" key="3">
    <source>
        <dbReference type="EMBL" id="KAG6389621.1"/>
    </source>
</evidence>
<feature type="compositionally biased region" description="Polar residues" evidence="1">
    <location>
        <begin position="104"/>
        <end position="122"/>
    </location>
</feature>
<accession>A0A8X8Z2N1</accession>
<sequence length="169" mass="18810">MAKADDTNSEDSVALVANEHPHCNDVWILDSGASYHLCPHKEYFATYEQIDGDNITMANSAVCKNMVFDEKSMLSSVVKFVGAKDSGSVDKQVELEVTHDDSESQLQGGQDQHTTAETTSSDIHPEARQRSIALDKARRTGQLKYGFENMMAYTLQVASEIWHVYVKGY</sequence>
<name>A0A8X8Z2N1_SALSN</name>
<comment type="caution">
    <text evidence="3">The sequence shown here is derived from an EMBL/GenBank/DDBJ whole genome shotgun (WGS) entry which is preliminary data.</text>
</comment>
<dbReference type="AlphaFoldDB" id="A0A8X8Z2N1"/>
<dbReference type="Pfam" id="PF22936">
    <property type="entry name" value="Pol_BBD"/>
    <property type="match status" value="1"/>
</dbReference>
<evidence type="ECO:0000259" key="2">
    <source>
        <dbReference type="Pfam" id="PF22936"/>
    </source>
</evidence>
<proteinExistence type="predicted"/>
<evidence type="ECO:0000256" key="1">
    <source>
        <dbReference type="SAM" id="MobiDB-lite"/>
    </source>
</evidence>
<dbReference type="Proteomes" id="UP000298416">
    <property type="component" value="Unassembled WGS sequence"/>
</dbReference>
<feature type="domain" description="Retrovirus-related Pol polyprotein from transposon TNT 1-94-like beta-barrel" evidence="2">
    <location>
        <begin position="27"/>
        <end position="64"/>
    </location>
</feature>
<protein>
    <recommendedName>
        <fullName evidence="2">Retrovirus-related Pol polyprotein from transposon TNT 1-94-like beta-barrel domain-containing protein</fullName>
    </recommendedName>
</protein>